<comment type="caution">
    <text evidence="5">The sequence shown here is derived from an EMBL/GenBank/DDBJ whole genome shotgun (WGS) entry which is preliminary data.</text>
</comment>
<dbReference type="PROSITE" id="PS00198">
    <property type="entry name" value="4FE4S_FER_1"/>
    <property type="match status" value="1"/>
</dbReference>
<evidence type="ECO:0000259" key="4">
    <source>
        <dbReference type="PROSITE" id="PS51379"/>
    </source>
</evidence>
<protein>
    <submittedName>
        <fullName evidence="5">4Fe-4S ferredoxin</fullName>
    </submittedName>
</protein>
<name>A0A7C1NFJ5_UNCW3</name>
<dbReference type="Gene3D" id="1.10.1060.10">
    <property type="entry name" value="Alpha-helical ferredoxin"/>
    <property type="match status" value="1"/>
</dbReference>
<gene>
    <name evidence="5" type="ORF">ENP94_05740</name>
    <name evidence="6" type="ORF">ENS16_00715</name>
</gene>
<dbReference type="GO" id="GO:0051536">
    <property type="term" value="F:iron-sulfur cluster binding"/>
    <property type="evidence" value="ECO:0007669"/>
    <property type="project" value="UniProtKB-KW"/>
</dbReference>
<dbReference type="EMBL" id="DSLG01000007">
    <property type="protein sequence ID" value="HEA87497.1"/>
    <property type="molecule type" value="Genomic_DNA"/>
</dbReference>
<organism evidence="5">
    <name type="scientific">candidate division WOR-3 bacterium</name>
    <dbReference type="NCBI Taxonomy" id="2052148"/>
    <lineage>
        <taxon>Bacteria</taxon>
        <taxon>Bacteria division WOR-3</taxon>
    </lineage>
</organism>
<dbReference type="GO" id="GO:0046872">
    <property type="term" value="F:metal ion binding"/>
    <property type="evidence" value="ECO:0007669"/>
    <property type="project" value="UniProtKB-KW"/>
</dbReference>
<feature type="domain" description="4Fe-4S ferredoxin-type" evidence="4">
    <location>
        <begin position="163"/>
        <end position="183"/>
    </location>
</feature>
<dbReference type="AlphaFoldDB" id="A0A7C1NFJ5"/>
<sequence length="282" mass="31260">MDRSEKLRQRARELLEKGEVVMVIGSGPPSDSGISPVLFATTPEQAENLTASTSCAQNLANYLLKVRDRGKVAVVARGCDARSITVLLQENQLKRENLYILGIGCEGIVENGRKSVACAVCRHPNPLIYDEMIGEPAAVAEPDPEVSRADAEWEQLSPDERWERLSAELDRCIRCYACRQVCPNCYCPVCFVDASMPQLVGRTHNLSDNMVYHIIRALHMAGRCVECGACHRACPVGIDLMRFNRRVAKTVRERFGGDAGTDLSQPPALTVFKPDDPQEFIR</sequence>
<feature type="domain" description="4Fe-4S ferredoxin-type" evidence="4">
    <location>
        <begin position="215"/>
        <end position="246"/>
    </location>
</feature>
<evidence type="ECO:0000256" key="2">
    <source>
        <dbReference type="ARBA" id="ARBA00023004"/>
    </source>
</evidence>
<dbReference type="InterPro" id="IPR009051">
    <property type="entry name" value="Helical_ferredxn"/>
</dbReference>
<dbReference type="PROSITE" id="PS51379">
    <property type="entry name" value="4FE4S_FER_2"/>
    <property type="match status" value="2"/>
</dbReference>
<evidence type="ECO:0000313" key="6">
    <source>
        <dbReference type="EMBL" id="HFJ53200.1"/>
    </source>
</evidence>
<dbReference type="EMBL" id="DSTU01000001">
    <property type="protein sequence ID" value="HFJ53200.1"/>
    <property type="molecule type" value="Genomic_DNA"/>
</dbReference>
<dbReference type="InterPro" id="IPR017896">
    <property type="entry name" value="4Fe4S_Fe-S-bd"/>
</dbReference>
<evidence type="ECO:0000256" key="3">
    <source>
        <dbReference type="ARBA" id="ARBA00023014"/>
    </source>
</evidence>
<keyword evidence="3" id="KW-0411">Iron-sulfur</keyword>
<keyword evidence="2" id="KW-0408">Iron</keyword>
<evidence type="ECO:0000313" key="5">
    <source>
        <dbReference type="EMBL" id="HEA87497.1"/>
    </source>
</evidence>
<dbReference type="Pfam" id="PF13183">
    <property type="entry name" value="Fer4_8"/>
    <property type="match status" value="1"/>
</dbReference>
<reference evidence="5" key="1">
    <citation type="journal article" date="2020" name="mSystems">
        <title>Genome- and Community-Level Interaction Insights into Carbon Utilization and Element Cycling Functions of Hydrothermarchaeota in Hydrothermal Sediment.</title>
        <authorList>
            <person name="Zhou Z."/>
            <person name="Liu Y."/>
            <person name="Xu W."/>
            <person name="Pan J."/>
            <person name="Luo Z.H."/>
            <person name="Li M."/>
        </authorList>
    </citation>
    <scope>NUCLEOTIDE SEQUENCE [LARGE SCALE GENOMIC DNA]</scope>
    <source>
        <strain evidence="5">SpSt-265</strain>
        <strain evidence="6">SpSt-465</strain>
    </source>
</reference>
<evidence type="ECO:0000256" key="1">
    <source>
        <dbReference type="ARBA" id="ARBA00022723"/>
    </source>
</evidence>
<keyword evidence="1" id="KW-0479">Metal-binding</keyword>
<dbReference type="SUPFAM" id="SSF46548">
    <property type="entry name" value="alpha-helical ferredoxin"/>
    <property type="match status" value="1"/>
</dbReference>
<accession>A0A7C1NFJ5</accession>
<dbReference type="InterPro" id="IPR017900">
    <property type="entry name" value="4Fe4S_Fe_S_CS"/>
</dbReference>
<proteinExistence type="predicted"/>